<evidence type="ECO:0000313" key="4">
    <source>
        <dbReference type="Proteomes" id="UP000041254"/>
    </source>
</evidence>
<dbReference type="GO" id="GO:0005634">
    <property type="term" value="C:nucleus"/>
    <property type="evidence" value="ECO:0007669"/>
    <property type="project" value="TreeGrafter"/>
</dbReference>
<dbReference type="InterPro" id="IPR036412">
    <property type="entry name" value="HAD-like_sf"/>
</dbReference>
<dbReference type="Pfam" id="PF03031">
    <property type="entry name" value="NIF"/>
    <property type="match status" value="2"/>
</dbReference>
<reference evidence="3 4" key="1">
    <citation type="submission" date="2014-11" db="EMBL/GenBank/DDBJ databases">
        <authorList>
            <person name="Zhu J."/>
            <person name="Qi W."/>
            <person name="Song R."/>
        </authorList>
    </citation>
    <scope>NUCLEOTIDE SEQUENCE [LARGE SCALE GENOMIC DNA]</scope>
</reference>
<feature type="domain" description="FCP1 homology" evidence="2">
    <location>
        <begin position="142"/>
        <end position="344"/>
    </location>
</feature>
<dbReference type="EMBL" id="CDMY01001000">
    <property type="protein sequence ID" value="CEM38764.1"/>
    <property type="molecule type" value="Genomic_DNA"/>
</dbReference>
<dbReference type="PhylomeDB" id="A0A0G4H4P4"/>
<evidence type="ECO:0000313" key="3">
    <source>
        <dbReference type="EMBL" id="CEM38764.1"/>
    </source>
</evidence>
<proteinExistence type="predicted"/>
<feature type="compositionally biased region" description="Acidic residues" evidence="1">
    <location>
        <begin position="28"/>
        <end position="47"/>
    </location>
</feature>
<feature type="compositionally biased region" description="Basic and acidic residues" evidence="1">
    <location>
        <begin position="252"/>
        <end position="262"/>
    </location>
</feature>
<feature type="region of interest" description="Disordered" evidence="1">
    <location>
        <begin position="27"/>
        <end position="72"/>
    </location>
</feature>
<dbReference type="InterPro" id="IPR023214">
    <property type="entry name" value="HAD_sf"/>
</dbReference>
<dbReference type="OrthoDB" id="1711508at2759"/>
<dbReference type="InterPro" id="IPR051658">
    <property type="entry name" value="UBLCP1"/>
</dbReference>
<evidence type="ECO:0000256" key="1">
    <source>
        <dbReference type="SAM" id="MobiDB-lite"/>
    </source>
</evidence>
<dbReference type="SUPFAM" id="SSF56784">
    <property type="entry name" value="HAD-like"/>
    <property type="match status" value="1"/>
</dbReference>
<dbReference type="PANTHER" id="PTHR48493:SF1">
    <property type="entry name" value="UBIQUITIN-LIKE DOMAIN-CONTAINING CTD PHOSPHATASE 1"/>
    <property type="match status" value="1"/>
</dbReference>
<sequence length="368" mass="39500">MAAHSGGGGGEAKEGWKDGYGDIADIIDVSDDLDGHDADDEGSNVDDQEQHEQAESCSVDEDDEDDDLPLPLDLDAQPAAAAAAAATAAAAAGRGDGGGKKGGKRKRKKLILIGMQWSAIPGICVVLARPSSAPPSSSSSPSRPGRKLLVLDIDRTLYDHKSRDLQRAKRPGLDSFMEAVYPHYDIAVWSATNWTALEAKCTEMGLLNSLPKFAVSFVLDKSAMFDVTTKRPAKKVPSNGGSAGSSSSSSSTKDRVKKEPSKNKKGAGKGGSSSRTHSVKALQVIWGKFPGVWGPHNTLHVDDLRHNFAMNRKNGIKISQYKVIESSSKFDRELHHLSVYLIHLASLPDVTTLDHKQWRQVAARLQDA</sequence>
<name>A0A0G4H4P4_VITBC</name>
<dbReference type="SMART" id="SM00577">
    <property type="entry name" value="CPDc"/>
    <property type="match status" value="1"/>
</dbReference>
<dbReference type="AlphaFoldDB" id="A0A0G4H4P4"/>
<dbReference type="PROSITE" id="PS50969">
    <property type="entry name" value="FCP1"/>
    <property type="match status" value="1"/>
</dbReference>
<feature type="compositionally biased region" description="Acidic residues" evidence="1">
    <location>
        <begin position="58"/>
        <end position="68"/>
    </location>
</feature>
<accession>A0A0G4H4P4</accession>
<keyword evidence="4" id="KW-1185">Reference proteome</keyword>
<organism evidence="3 4">
    <name type="scientific">Vitrella brassicaformis (strain CCMP3155)</name>
    <dbReference type="NCBI Taxonomy" id="1169540"/>
    <lineage>
        <taxon>Eukaryota</taxon>
        <taxon>Sar</taxon>
        <taxon>Alveolata</taxon>
        <taxon>Colpodellida</taxon>
        <taxon>Vitrellaceae</taxon>
        <taxon>Vitrella</taxon>
    </lineage>
</organism>
<dbReference type="Gene3D" id="3.40.50.1000">
    <property type="entry name" value="HAD superfamily/HAD-like"/>
    <property type="match status" value="1"/>
</dbReference>
<gene>
    <name evidence="3" type="ORF">Vbra_1861</name>
</gene>
<dbReference type="InParanoid" id="A0A0G4H4P4"/>
<dbReference type="GO" id="GO:0004722">
    <property type="term" value="F:protein serine/threonine phosphatase activity"/>
    <property type="evidence" value="ECO:0007669"/>
    <property type="project" value="TreeGrafter"/>
</dbReference>
<dbReference type="PANTHER" id="PTHR48493">
    <property type="entry name" value="UBIQUITIN-LIKE DOMAIN-CONTAINING CTD PHOSPHATASE 1"/>
    <property type="match status" value="1"/>
</dbReference>
<feature type="compositionally biased region" description="Low complexity" evidence="1">
    <location>
        <begin position="238"/>
        <end position="251"/>
    </location>
</feature>
<feature type="region of interest" description="Disordered" evidence="1">
    <location>
        <begin position="232"/>
        <end position="276"/>
    </location>
</feature>
<dbReference type="GO" id="GO:0090364">
    <property type="term" value="P:regulation of proteasome assembly"/>
    <property type="evidence" value="ECO:0007669"/>
    <property type="project" value="InterPro"/>
</dbReference>
<protein>
    <recommendedName>
        <fullName evidence="2">FCP1 homology domain-containing protein</fullName>
    </recommendedName>
</protein>
<dbReference type="InterPro" id="IPR004274">
    <property type="entry name" value="FCP1_dom"/>
</dbReference>
<dbReference type="VEuPathDB" id="CryptoDB:Vbra_1861"/>
<evidence type="ECO:0000259" key="2">
    <source>
        <dbReference type="PROSITE" id="PS50969"/>
    </source>
</evidence>
<dbReference type="Proteomes" id="UP000041254">
    <property type="component" value="Unassembled WGS sequence"/>
</dbReference>